<feature type="region of interest" description="Disordered" evidence="1">
    <location>
        <begin position="51"/>
        <end position="104"/>
    </location>
</feature>
<dbReference type="EMBL" id="JAHRIP010062110">
    <property type="protein sequence ID" value="MEQ2305297.1"/>
    <property type="molecule type" value="Genomic_DNA"/>
</dbReference>
<reference evidence="2 3" key="1">
    <citation type="submission" date="2021-06" db="EMBL/GenBank/DDBJ databases">
        <authorList>
            <person name="Palmer J.M."/>
        </authorList>
    </citation>
    <scope>NUCLEOTIDE SEQUENCE [LARGE SCALE GENOMIC DNA]</scope>
    <source>
        <strain evidence="2 3">AS_MEX2019</strain>
        <tissue evidence="2">Muscle</tissue>
    </source>
</reference>
<proteinExistence type="predicted"/>
<gene>
    <name evidence="2" type="ORF">AMECASPLE_036264</name>
</gene>
<comment type="caution">
    <text evidence="2">The sequence shown here is derived from an EMBL/GenBank/DDBJ whole genome shotgun (WGS) entry which is preliminary data.</text>
</comment>
<keyword evidence="3" id="KW-1185">Reference proteome</keyword>
<evidence type="ECO:0000313" key="2">
    <source>
        <dbReference type="EMBL" id="MEQ2305297.1"/>
    </source>
</evidence>
<name>A0ABV0ZHN7_9TELE</name>
<dbReference type="Proteomes" id="UP001469553">
    <property type="component" value="Unassembled WGS sequence"/>
</dbReference>
<feature type="compositionally biased region" description="Polar residues" evidence="1">
    <location>
        <begin position="93"/>
        <end position="104"/>
    </location>
</feature>
<accession>A0ABV0ZHN7</accession>
<sequence length="104" mass="12027">MFLPPKVFQNGINLLIKLLLLDRLCLPFYFLLLFPIRININLQHFAASKARAAGRSNKGMPQERGKYRAPHQPHTMNTDTPRWTSAWYKDKPTPTQNPQCLHAT</sequence>
<feature type="compositionally biased region" description="Polar residues" evidence="1">
    <location>
        <begin position="74"/>
        <end position="83"/>
    </location>
</feature>
<protein>
    <submittedName>
        <fullName evidence="2">Uncharacterized protein</fullName>
    </submittedName>
</protein>
<organism evidence="2 3">
    <name type="scientific">Ameca splendens</name>
    <dbReference type="NCBI Taxonomy" id="208324"/>
    <lineage>
        <taxon>Eukaryota</taxon>
        <taxon>Metazoa</taxon>
        <taxon>Chordata</taxon>
        <taxon>Craniata</taxon>
        <taxon>Vertebrata</taxon>
        <taxon>Euteleostomi</taxon>
        <taxon>Actinopterygii</taxon>
        <taxon>Neopterygii</taxon>
        <taxon>Teleostei</taxon>
        <taxon>Neoteleostei</taxon>
        <taxon>Acanthomorphata</taxon>
        <taxon>Ovalentaria</taxon>
        <taxon>Atherinomorphae</taxon>
        <taxon>Cyprinodontiformes</taxon>
        <taxon>Goodeidae</taxon>
        <taxon>Ameca</taxon>
    </lineage>
</organism>
<evidence type="ECO:0000313" key="3">
    <source>
        <dbReference type="Proteomes" id="UP001469553"/>
    </source>
</evidence>
<evidence type="ECO:0000256" key="1">
    <source>
        <dbReference type="SAM" id="MobiDB-lite"/>
    </source>
</evidence>